<feature type="region of interest" description="Disordered" evidence="1">
    <location>
        <begin position="1"/>
        <end position="33"/>
    </location>
</feature>
<protein>
    <submittedName>
        <fullName evidence="2">Uncharacterized protein</fullName>
    </submittedName>
</protein>
<dbReference type="EMBL" id="JAGTTL010000027">
    <property type="protein sequence ID" value="KAK6300887.1"/>
    <property type="molecule type" value="Genomic_DNA"/>
</dbReference>
<evidence type="ECO:0000256" key="1">
    <source>
        <dbReference type="SAM" id="MobiDB-lite"/>
    </source>
</evidence>
<dbReference type="Proteomes" id="UP001356427">
    <property type="component" value="Unassembled WGS sequence"/>
</dbReference>
<gene>
    <name evidence="2" type="ORF">J4Q44_G00289850</name>
</gene>
<proteinExistence type="predicted"/>
<organism evidence="2 3">
    <name type="scientific">Coregonus suidteri</name>
    <dbReference type="NCBI Taxonomy" id="861788"/>
    <lineage>
        <taxon>Eukaryota</taxon>
        <taxon>Metazoa</taxon>
        <taxon>Chordata</taxon>
        <taxon>Craniata</taxon>
        <taxon>Vertebrata</taxon>
        <taxon>Euteleostomi</taxon>
        <taxon>Actinopterygii</taxon>
        <taxon>Neopterygii</taxon>
        <taxon>Teleostei</taxon>
        <taxon>Protacanthopterygii</taxon>
        <taxon>Salmoniformes</taxon>
        <taxon>Salmonidae</taxon>
        <taxon>Coregoninae</taxon>
        <taxon>Coregonus</taxon>
    </lineage>
</organism>
<comment type="caution">
    <text evidence="2">The sequence shown here is derived from an EMBL/GenBank/DDBJ whole genome shotgun (WGS) entry which is preliminary data.</text>
</comment>
<accession>A0AAN8KXV4</accession>
<evidence type="ECO:0000313" key="3">
    <source>
        <dbReference type="Proteomes" id="UP001356427"/>
    </source>
</evidence>
<sequence length="252" mass="27498">MTSLHQDDVTLASSTGRPVMRSSSHGDDPSSRSSASTGGWLMILHALVVFVSEVFCRKNPPVPTGVPSSGPDIMLSPASVRLKTQVASMFSYVTYPEDCWLMSAGGSTVGLPNPRSSSRTHPTLVVLSWSYKSLSLVRVSVCGASRLVCVVASLEREGVVGSQTSLPRKVSLTVVVLWRVGRTVVVLWRVGRTVVVLWRVGRTVVVLWRVGRTVVVLWRVGRTVVVLWRVGRTVVVLWRLEGAVVALWRVGR</sequence>
<evidence type="ECO:0000313" key="2">
    <source>
        <dbReference type="EMBL" id="KAK6300887.1"/>
    </source>
</evidence>
<keyword evidence="3" id="KW-1185">Reference proteome</keyword>
<reference evidence="2 3" key="1">
    <citation type="submission" date="2021-04" db="EMBL/GenBank/DDBJ databases">
        <authorList>
            <person name="De Guttry C."/>
            <person name="Zahm M."/>
            <person name="Klopp C."/>
            <person name="Cabau C."/>
            <person name="Louis A."/>
            <person name="Berthelot C."/>
            <person name="Parey E."/>
            <person name="Roest Crollius H."/>
            <person name="Montfort J."/>
            <person name="Robinson-Rechavi M."/>
            <person name="Bucao C."/>
            <person name="Bouchez O."/>
            <person name="Gislard M."/>
            <person name="Lluch J."/>
            <person name="Milhes M."/>
            <person name="Lampietro C."/>
            <person name="Lopez Roques C."/>
            <person name="Donnadieu C."/>
            <person name="Braasch I."/>
            <person name="Desvignes T."/>
            <person name="Postlethwait J."/>
            <person name="Bobe J."/>
            <person name="Wedekind C."/>
            <person name="Guiguen Y."/>
        </authorList>
    </citation>
    <scope>NUCLEOTIDE SEQUENCE [LARGE SCALE GENOMIC DNA]</scope>
    <source>
        <strain evidence="2">Cs_M1</strain>
        <tissue evidence="2">Blood</tissue>
    </source>
</reference>
<dbReference type="AlphaFoldDB" id="A0AAN8KXV4"/>
<name>A0AAN8KXV4_9TELE</name>